<keyword evidence="3" id="KW-1185">Reference proteome</keyword>
<dbReference type="Proteomes" id="UP001163387">
    <property type="component" value="Chromosome"/>
</dbReference>
<dbReference type="SUPFAM" id="SSF48019">
    <property type="entry name" value="post-AAA+ oligomerization domain-like"/>
    <property type="match status" value="1"/>
</dbReference>
<proteinExistence type="predicted"/>
<dbReference type="Pfam" id="PF12002">
    <property type="entry name" value="MgsA_C"/>
    <property type="match status" value="1"/>
</dbReference>
<feature type="domain" description="MgsA AAA+ ATPase C-terminal" evidence="1">
    <location>
        <begin position="29"/>
        <end position="190"/>
    </location>
</feature>
<dbReference type="PANTHER" id="PTHR13779:SF7">
    <property type="entry name" value="ATPASE WRNIP1"/>
    <property type="match status" value="1"/>
</dbReference>
<dbReference type="PANTHER" id="PTHR13779">
    <property type="entry name" value="WERNER HELICASE-INTERACTING PROTEIN 1 FAMILY MEMBER"/>
    <property type="match status" value="1"/>
</dbReference>
<gene>
    <name evidence="2" type="ORF">SHM_28250</name>
</gene>
<dbReference type="InterPro" id="IPR008921">
    <property type="entry name" value="DNA_pol3_clamp-load_cplx_C"/>
</dbReference>
<organism evidence="2 3">
    <name type="scientific">Spiroplasma ixodetis</name>
    <dbReference type="NCBI Taxonomy" id="2141"/>
    <lineage>
        <taxon>Bacteria</taxon>
        <taxon>Bacillati</taxon>
        <taxon>Mycoplasmatota</taxon>
        <taxon>Mollicutes</taxon>
        <taxon>Entomoplasmatales</taxon>
        <taxon>Spiroplasmataceae</taxon>
        <taxon>Spiroplasma</taxon>
    </lineage>
</organism>
<evidence type="ECO:0000313" key="2">
    <source>
        <dbReference type="EMBL" id="BDT05179.1"/>
    </source>
</evidence>
<name>A0ABN6T180_9MOLU</name>
<protein>
    <recommendedName>
        <fullName evidence="1">MgsA AAA+ ATPase C-terminal domain-containing protein</fullName>
    </recommendedName>
</protein>
<evidence type="ECO:0000259" key="1">
    <source>
        <dbReference type="Pfam" id="PF12002"/>
    </source>
</evidence>
<dbReference type="InterPro" id="IPR021886">
    <property type="entry name" value="MgsA_C"/>
</dbReference>
<dbReference type="EMBL" id="AP026933">
    <property type="protein sequence ID" value="BDT05179.1"/>
    <property type="molecule type" value="Genomic_DNA"/>
</dbReference>
<dbReference type="InterPro" id="IPR051314">
    <property type="entry name" value="AAA_ATPase_RarA/MGS1/WRNIP1"/>
</dbReference>
<evidence type="ECO:0000313" key="3">
    <source>
        <dbReference type="Proteomes" id="UP001163387"/>
    </source>
</evidence>
<sequence length="194" mass="22352">MPKASNWNAKEGNEHHDLKSALQKSIRCSDVNAALHYLARSGDYEVLLRRMLIIVYEDIGLANPALAIRVKTAIDTFRQIGIPEGIIPLGLVVIEMVLSEKSNSVNLAVQKAYSDVLQGKIYPIPDYLKHNWSKTLKKSVGKGKLYKFPHDYANDYVQQQYLPTKLKDTRYYQPKLHNIYEKKLNEIYNRFTKK</sequence>
<dbReference type="Gene3D" id="1.10.3710.10">
    <property type="entry name" value="DNA polymerase III clamp loader subunits, C-terminal domain"/>
    <property type="match status" value="1"/>
</dbReference>
<dbReference type="Gene3D" id="1.20.272.10">
    <property type="match status" value="1"/>
</dbReference>
<accession>A0ABN6T180</accession>
<reference evidence="2 3" key="1">
    <citation type="journal article" date="2022" name="Front. Microbiol.">
        <title>Male-killing mechanisms vary between Spiroplasma species.</title>
        <authorList>
            <person name="Arai H."/>
            <person name="Inoue M."/>
            <person name="Kageyama D."/>
        </authorList>
    </citation>
    <scope>NUCLEOTIDE SEQUENCE [LARGE SCALE GENOMIC DNA]</scope>
    <source>
        <strain evidence="3">sHm</strain>
    </source>
</reference>